<gene>
    <name evidence="7" type="ORF">ACFSBX_06745</name>
</gene>
<reference evidence="7 8" key="1">
    <citation type="journal article" date="2019" name="Int. J. Syst. Evol. Microbiol.">
        <title>The Global Catalogue of Microorganisms (GCM) 10K type strain sequencing project: providing services to taxonomists for standard genome sequencing and annotation.</title>
        <authorList>
            <consortium name="The Broad Institute Genomics Platform"/>
            <consortium name="The Broad Institute Genome Sequencing Center for Infectious Disease"/>
            <person name="Wu L."/>
            <person name="Ma J."/>
        </authorList>
    </citation>
    <scope>NUCLEOTIDE SEQUENCE [LARGE SCALE GENOMIC DNA]</scope>
    <source>
        <strain evidence="7 8">CGMCC 1.12121</strain>
    </source>
</reference>
<organism evidence="7 8">
    <name type="scientific">Halobellus rarus</name>
    <dbReference type="NCBI Taxonomy" id="1126237"/>
    <lineage>
        <taxon>Archaea</taxon>
        <taxon>Methanobacteriati</taxon>
        <taxon>Methanobacteriota</taxon>
        <taxon>Stenosarchaea group</taxon>
        <taxon>Halobacteria</taxon>
        <taxon>Halobacteriales</taxon>
        <taxon>Haloferacaceae</taxon>
        <taxon>Halobellus</taxon>
    </lineage>
</organism>
<proteinExistence type="predicted"/>
<dbReference type="PANTHER" id="PTHR34857">
    <property type="entry name" value="SLL0384 PROTEIN"/>
    <property type="match status" value="1"/>
</dbReference>
<evidence type="ECO:0000256" key="4">
    <source>
        <dbReference type="ARBA" id="ARBA00022989"/>
    </source>
</evidence>
<protein>
    <submittedName>
        <fullName evidence="7">Energy-coupling factor transporter transmembrane component T family protein</fullName>
    </submittedName>
</protein>
<keyword evidence="3 6" id="KW-0812">Transmembrane</keyword>
<evidence type="ECO:0000256" key="3">
    <source>
        <dbReference type="ARBA" id="ARBA00022692"/>
    </source>
</evidence>
<dbReference type="RefSeq" id="WP_256419875.1">
    <property type="nucleotide sequence ID" value="NZ_JANHDI010000001.1"/>
</dbReference>
<evidence type="ECO:0000256" key="5">
    <source>
        <dbReference type="ARBA" id="ARBA00023136"/>
    </source>
</evidence>
<feature type="transmembrane region" description="Helical" evidence="6">
    <location>
        <begin position="141"/>
        <end position="159"/>
    </location>
</feature>
<dbReference type="PANTHER" id="PTHR34857:SF2">
    <property type="entry name" value="SLL0384 PROTEIN"/>
    <property type="match status" value="1"/>
</dbReference>
<dbReference type="CDD" id="cd16914">
    <property type="entry name" value="EcfT"/>
    <property type="match status" value="1"/>
</dbReference>
<dbReference type="EMBL" id="JBHUDK010000005">
    <property type="protein sequence ID" value="MFD1598654.1"/>
    <property type="molecule type" value="Genomic_DNA"/>
</dbReference>
<keyword evidence="5 6" id="KW-0472">Membrane</keyword>
<dbReference type="InterPro" id="IPR051611">
    <property type="entry name" value="ECF_transporter_component"/>
</dbReference>
<sequence length="242" mass="25543">MLTFTPGDSLAHRLDPRTKLLAQAAFAAAAFAHTTPRGLLGATVVAAAFLVAGWLSPLRAIRGYLPALPFLAAGPLISVVDVAVGSTALAWSIGVDPSAATGPLLASYRVLLILLVSAVYLHTTPVRDSRAAIQRLVPGRAGRLLGVGVALVFRFFPLLRADLRAVREASAARLGEERPLRERIRIVAAAGLRRAFGRADRLALALRARCFAWNPTLPVLRFGRLDVLGLLVVAALAGSIAL</sequence>
<dbReference type="Pfam" id="PF02361">
    <property type="entry name" value="CbiQ"/>
    <property type="match status" value="1"/>
</dbReference>
<dbReference type="AlphaFoldDB" id="A0ABD6CMM8"/>
<comment type="caution">
    <text evidence="7">The sequence shown here is derived from an EMBL/GenBank/DDBJ whole genome shotgun (WGS) entry which is preliminary data.</text>
</comment>
<evidence type="ECO:0000256" key="2">
    <source>
        <dbReference type="ARBA" id="ARBA00022475"/>
    </source>
</evidence>
<feature type="transmembrane region" description="Helical" evidence="6">
    <location>
        <begin position="39"/>
        <end position="58"/>
    </location>
</feature>
<name>A0ABD6CMM8_9EURY</name>
<keyword evidence="8" id="KW-1185">Reference proteome</keyword>
<feature type="transmembrane region" description="Helical" evidence="6">
    <location>
        <begin position="70"/>
        <end position="93"/>
    </location>
</feature>
<comment type="subcellular location">
    <subcellularLocation>
        <location evidence="1">Membrane</location>
        <topology evidence="1">Multi-pass membrane protein</topology>
    </subcellularLocation>
</comment>
<feature type="transmembrane region" description="Helical" evidence="6">
    <location>
        <begin position="99"/>
        <end position="121"/>
    </location>
</feature>
<evidence type="ECO:0000313" key="8">
    <source>
        <dbReference type="Proteomes" id="UP001597085"/>
    </source>
</evidence>
<evidence type="ECO:0000256" key="1">
    <source>
        <dbReference type="ARBA" id="ARBA00004141"/>
    </source>
</evidence>
<evidence type="ECO:0000256" key="6">
    <source>
        <dbReference type="SAM" id="Phobius"/>
    </source>
</evidence>
<accession>A0ABD6CMM8</accession>
<dbReference type="Proteomes" id="UP001597085">
    <property type="component" value="Unassembled WGS sequence"/>
</dbReference>
<keyword evidence="2" id="KW-1003">Cell membrane</keyword>
<dbReference type="GO" id="GO:0005886">
    <property type="term" value="C:plasma membrane"/>
    <property type="evidence" value="ECO:0007669"/>
    <property type="project" value="UniProtKB-ARBA"/>
</dbReference>
<evidence type="ECO:0000313" key="7">
    <source>
        <dbReference type="EMBL" id="MFD1598654.1"/>
    </source>
</evidence>
<dbReference type="InterPro" id="IPR003339">
    <property type="entry name" value="ABC/ECF_trnsptr_transmembrane"/>
</dbReference>
<keyword evidence="4 6" id="KW-1133">Transmembrane helix</keyword>